<evidence type="ECO:0000313" key="1">
    <source>
        <dbReference type="EMBL" id="GKX65820.1"/>
    </source>
</evidence>
<accession>A0ACB5R9F8</accession>
<organism evidence="1 2">
    <name type="scientific">Inconstantimicrobium mannanitabidum</name>
    <dbReference type="NCBI Taxonomy" id="1604901"/>
    <lineage>
        <taxon>Bacteria</taxon>
        <taxon>Bacillati</taxon>
        <taxon>Bacillota</taxon>
        <taxon>Clostridia</taxon>
        <taxon>Eubacteriales</taxon>
        <taxon>Clostridiaceae</taxon>
        <taxon>Inconstantimicrobium</taxon>
    </lineage>
</organism>
<dbReference type="Proteomes" id="UP001058074">
    <property type="component" value="Unassembled WGS sequence"/>
</dbReference>
<keyword evidence="2" id="KW-1185">Reference proteome</keyword>
<gene>
    <name evidence="1" type="ORF">rsdtw13_10780</name>
</gene>
<comment type="caution">
    <text evidence="1">The sequence shown here is derived from an EMBL/GenBank/DDBJ whole genome shotgun (WGS) entry which is preliminary data.</text>
</comment>
<sequence>MNKEANISVNRVNTQRALKLYLTKIDFMGKLDDLFVLTQLNCEEIIDNIKSGSIPPKLANGIVRILNIDINVLVGQRKLSIHEEKKLKEYCDINDDSRVLGKLYEVAKLADKENDVLKAGGFANPNIILNSVKENKIPQEVKKAFMNGFNLEWSRLYNCSKNELVNLIPVKKRSKYNPIGLTEIFFNNGLMEQTSECIYTIRKEDINEEYNEINNKVHLSIELAQYKILRKYTREEYNKFIYISSFYRSSYNYKIITDLGDYRFQELNYVNEKYGYSKRIYSIVDFSSVVKMDGQDFAKYIYEVDFETFYELISDIFAAKSDIESNFQVAEAKKDLEHSKEITRLLIEKYNNILELEKQLVTK</sequence>
<dbReference type="EMBL" id="BROD01000001">
    <property type="protein sequence ID" value="GKX65820.1"/>
    <property type="molecule type" value="Genomic_DNA"/>
</dbReference>
<evidence type="ECO:0000313" key="2">
    <source>
        <dbReference type="Proteomes" id="UP001058074"/>
    </source>
</evidence>
<protein>
    <submittedName>
        <fullName evidence="1">Uncharacterized protein</fullName>
    </submittedName>
</protein>
<name>A0ACB5R9F8_9CLOT</name>
<reference evidence="1" key="1">
    <citation type="journal article" date="2025" name="Int. J. Syst. Evol. Microbiol.">
        <title>Inconstantimicrobium mannanitabidum sp. nov., a novel member of the family Clostridiaceae isolated from anoxic soil under the treatment of reductive soil disinfestation.</title>
        <authorList>
            <person name="Ueki A."/>
            <person name="Tonouchi A."/>
            <person name="Honma S."/>
            <person name="Kaku N."/>
            <person name="Ueki K."/>
        </authorList>
    </citation>
    <scope>NUCLEOTIDE SEQUENCE</scope>
    <source>
        <strain evidence="1">TW13</strain>
    </source>
</reference>
<proteinExistence type="predicted"/>